<sequence length="284" mass="31037">MAQSSFSNSDLASPRQNRYLEPSVFWSIRQGFPRWLAMAIAATSLAVPLILWAIASYAGWVAPMFLPTPTAVLQAGINMLTQDNLIMDVLVSCGRVLGGFLFAAIIGVPMGIAMGTFYSMESLFAPIVGTVRYMPVTAFVPLIVIWVGLGEEAKVLIVFLGVVLYNAIMVADAVKFIPNEMINVAYTLGANRRDVLFKVIVPATFPSVLDTLRVNISGAWNFLVIAELVAAQSGLGFKIIQAQRFLQTEKVLFCIALIGAIGLLIDYSLKWLSLRLTPWADQTR</sequence>
<dbReference type="GO" id="GO:0005886">
    <property type="term" value="C:plasma membrane"/>
    <property type="evidence" value="ECO:0007669"/>
    <property type="project" value="UniProtKB-SubCell"/>
</dbReference>
<evidence type="ECO:0000256" key="2">
    <source>
        <dbReference type="ARBA" id="ARBA00022448"/>
    </source>
</evidence>
<dbReference type="PROSITE" id="PS50928">
    <property type="entry name" value="ABC_TM1"/>
    <property type="match status" value="1"/>
</dbReference>
<dbReference type="InterPro" id="IPR035906">
    <property type="entry name" value="MetI-like_sf"/>
</dbReference>
<feature type="transmembrane region" description="Helical" evidence="7">
    <location>
        <begin position="35"/>
        <end position="60"/>
    </location>
</feature>
<gene>
    <name evidence="9" type="ORF">QH73_0027090</name>
</gene>
<dbReference type="Gene3D" id="1.10.3720.10">
    <property type="entry name" value="MetI-like"/>
    <property type="match status" value="1"/>
</dbReference>
<comment type="subcellular location">
    <subcellularLocation>
        <location evidence="1 7">Cell membrane</location>
        <topology evidence="1 7">Multi-pass membrane protein</topology>
    </subcellularLocation>
</comment>
<dbReference type="OrthoDB" id="9804353at2"/>
<name>A0A9X5EAD1_9CYAN</name>
<evidence type="ECO:0000313" key="9">
    <source>
        <dbReference type="EMBL" id="NHC38245.1"/>
    </source>
</evidence>
<keyword evidence="10" id="KW-1185">Reference proteome</keyword>
<feature type="transmembrane region" description="Helical" evidence="7">
    <location>
        <begin position="251"/>
        <end position="269"/>
    </location>
</feature>
<dbReference type="AlphaFoldDB" id="A0A9X5EAD1"/>
<protein>
    <submittedName>
        <fullName evidence="9">ABC transporter permease</fullName>
    </submittedName>
</protein>
<dbReference type="RefSeq" id="WP_039714535.1">
    <property type="nucleotide sequence ID" value="NZ_JTJC03000017.1"/>
</dbReference>
<keyword evidence="6 7" id="KW-0472">Membrane</keyword>
<evidence type="ECO:0000259" key="8">
    <source>
        <dbReference type="PROSITE" id="PS50928"/>
    </source>
</evidence>
<evidence type="ECO:0000256" key="4">
    <source>
        <dbReference type="ARBA" id="ARBA00022692"/>
    </source>
</evidence>
<keyword evidence="3" id="KW-1003">Cell membrane</keyword>
<accession>A0A9X5EAD1</accession>
<reference evidence="9 10" key="1">
    <citation type="journal article" date="2015" name="Genome Announc.">
        <title>Draft Genome Sequence of the Terrestrial Cyanobacterium Scytonema millei VB511283, Isolated from Eastern India.</title>
        <authorList>
            <person name="Sen D."/>
            <person name="Chandrababunaidu M.M."/>
            <person name="Singh D."/>
            <person name="Sanghi N."/>
            <person name="Ghorai A."/>
            <person name="Mishra G.P."/>
            <person name="Madduluri M."/>
            <person name="Adhikary S.P."/>
            <person name="Tripathy S."/>
        </authorList>
    </citation>
    <scope>NUCLEOTIDE SEQUENCE [LARGE SCALE GENOMIC DNA]</scope>
    <source>
        <strain evidence="9 10">VB511283</strain>
    </source>
</reference>
<dbReference type="CDD" id="cd06261">
    <property type="entry name" value="TM_PBP2"/>
    <property type="match status" value="1"/>
</dbReference>
<evidence type="ECO:0000256" key="1">
    <source>
        <dbReference type="ARBA" id="ARBA00004651"/>
    </source>
</evidence>
<feature type="transmembrane region" description="Helical" evidence="7">
    <location>
        <begin position="218"/>
        <end position="239"/>
    </location>
</feature>
<keyword evidence="4 7" id="KW-0812">Transmembrane</keyword>
<evidence type="ECO:0000256" key="3">
    <source>
        <dbReference type="ARBA" id="ARBA00022475"/>
    </source>
</evidence>
<dbReference type="SUPFAM" id="SSF161098">
    <property type="entry name" value="MetI-like"/>
    <property type="match status" value="1"/>
</dbReference>
<dbReference type="Pfam" id="PF00528">
    <property type="entry name" value="BPD_transp_1"/>
    <property type="match status" value="1"/>
</dbReference>
<dbReference type="PANTHER" id="PTHR30151">
    <property type="entry name" value="ALKANE SULFONATE ABC TRANSPORTER-RELATED, MEMBRANE SUBUNIT"/>
    <property type="match status" value="1"/>
</dbReference>
<dbReference type="Proteomes" id="UP000031532">
    <property type="component" value="Unassembled WGS sequence"/>
</dbReference>
<evidence type="ECO:0000256" key="6">
    <source>
        <dbReference type="ARBA" id="ARBA00023136"/>
    </source>
</evidence>
<comment type="similarity">
    <text evidence="7">Belongs to the binding-protein-dependent transport system permease family.</text>
</comment>
<feature type="transmembrane region" description="Helical" evidence="7">
    <location>
        <begin position="155"/>
        <end position="174"/>
    </location>
</feature>
<proteinExistence type="inferred from homology"/>
<dbReference type="GO" id="GO:0055085">
    <property type="term" value="P:transmembrane transport"/>
    <property type="evidence" value="ECO:0007669"/>
    <property type="project" value="InterPro"/>
</dbReference>
<dbReference type="InterPro" id="IPR000515">
    <property type="entry name" value="MetI-like"/>
</dbReference>
<keyword evidence="2 7" id="KW-0813">Transport</keyword>
<feature type="transmembrane region" description="Helical" evidence="7">
    <location>
        <begin position="130"/>
        <end position="149"/>
    </location>
</feature>
<dbReference type="EMBL" id="JTJC03000017">
    <property type="protein sequence ID" value="NHC38245.1"/>
    <property type="molecule type" value="Genomic_DNA"/>
</dbReference>
<feature type="domain" description="ABC transmembrane type-1" evidence="8">
    <location>
        <begin position="89"/>
        <end position="273"/>
    </location>
</feature>
<keyword evidence="5 7" id="KW-1133">Transmembrane helix</keyword>
<evidence type="ECO:0000256" key="7">
    <source>
        <dbReference type="RuleBase" id="RU363032"/>
    </source>
</evidence>
<feature type="transmembrane region" description="Helical" evidence="7">
    <location>
        <begin position="96"/>
        <end position="118"/>
    </location>
</feature>
<organism evidence="9 10">
    <name type="scientific">Scytonema millei VB511283</name>
    <dbReference type="NCBI Taxonomy" id="1245923"/>
    <lineage>
        <taxon>Bacteria</taxon>
        <taxon>Bacillati</taxon>
        <taxon>Cyanobacteriota</taxon>
        <taxon>Cyanophyceae</taxon>
        <taxon>Nostocales</taxon>
        <taxon>Scytonemataceae</taxon>
        <taxon>Scytonema</taxon>
    </lineage>
</organism>
<evidence type="ECO:0000256" key="5">
    <source>
        <dbReference type="ARBA" id="ARBA00022989"/>
    </source>
</evidence>
<comment type="caution">
    <text evidence="9">The sequence shown here is derived from an EMBL/GenBank/DDBJ whole genome shotgun (WGS) entry which is preliminary data.</text>
</comment>
<dbReference type="PANTHER" id="PTHR30151:SF0">
    <property type="entry name" value="ABC TRANSPORTER PERMEASE PROTEIN MJ0413-RELATED"/>
    <property type="match status" value="1"/>
</dbReference>
<evidence type="ECO:0000313" key="10">
    <source>
        <dbReference type="Proteomes" id="UP000031532"/>
    </source>
</evidence>